<reference evidence="2" key="1">
    <citation type="journal article" date="2019" name="Int. J. Syst. Evol. Microbiol.">
        <title>The Global Catalogue of Microorganisms (GCM) 10K type strain sequencing project: providing services to taxonomists for standard genome sequencing and annotation.</title>
        <authorList>
            <consortium name="The Broad Institute Genomics Platform"/>
            <consortium name="The Broad Institute Genome Sequencing Center for Infectious Disease"/>
            <person name="Wu L."/>
            <person name="Ma J."/>
        </authorList>
    </citation>
    <scope>NUCLEOTIDE SEQUENCE [LARGE SCALE GENOMIC DNA]</scope>
    <source>
        <strain evidence="2">JCM 17805</strain>
    </source>
</reference>
<sequence>MEGELYALNRLRIGPSRIFCTSGAGQGLFISDRNCKPQQAVFQEGECILRNISGITAFRMRDEKSKKYLEWLYYDDCCFLLTDDSDVIWSGFTIENLEIGVLPDGPAMFINDSVSPNCGIQAFLTQGFVNINSSAALVSMPEQTTPTKASDEKKAILAHFSHTLLAINFEVIAEKPLLQNTELLWCYNPIKAPTVFVNIVVAPTQAAFLS</sequence>
<organism evidence="1 2">
    <name type="scientific">Kistimonas scapharcae</name>
    <dbReference type="NCBI Taxonomy" id="1036133"/>
    <lineage>
        <taxon>Bacteria</taxon>
        <taxon>Pseudomonadati</taxon>
        <taxon>Pseudomonadota</taxon>
        <taxon>Gammaproteobacteria</taxon>
        <taxon>Oceanospirillales</taxon>
        <taxon>Endozoicomonadaceae</taxon>
        <taxon>Kistimonas</taxon>
    </lineage>
</organism>
<dbReference type="Proteomes" id="UP001500604">
    <property type="component" value="Unassembled WGS sequence"/>
</dbReference>
<evidence type="ECO:0000313" key="2">
    <source>
        <dbReference type="Proteomes" id="UP001500604"/>
    </source>
</evidence>
<keyword evidence="2" id="KW-1185">Reference proteome</keyword>
<gene>
    <name evidence="1" type="ORF">GCM10023116_24950</name>
</gene>
<name>A0ABP8V313_9GAMM</name>
<comment type="caution">
    <text evidence="1">The sequence shown here is derived from an EMBL/GenBank/DDBJ whole genome shotgun (WGS) entry which is preliminary data.</text>
</comment>
<proteinExistence type="predicted"/>
<dbReference type="EMBL" id="BAABFL010000374">
    <property type="protein sequence ID" value="GAA4650212.1"/>
    <property type="molecule type" value="Genomic_DNA"/>
</dbReference>
<protein>
    <submittedName>
        <fullName evidence="1">Uncharacterized protein</fullName>
    </submittedName>
</protein>
<accession>A0ABP8V313</accession>
<evidence type="ECO:0000313" key="1">
    <source>
        <dbReference type="EMBL" id="GAA4650212.1"/>
    </source>
</evidence>